<feature type="compositionally biased region" description="Basic residues" evidence="4">
    <location>
        <begin position="666"/>
        <end position="677"/>
    </location>
</feature>
<dbReference type="Proteomes" id="UP000322667">
    <property type="component" value="Chromosome A12"/>
</dbReference>
<dbReference type="InterPro" id="IPR036427">
    <property type="entry name" value="Bromodomain-like_sf"/>
</dbReference>
<feature type="compositionally biased region" description="Polar residues" evidence="4">
    <location>
        <begin position="571"/>
        <end position="587"/>
    </location>
</feature>
<feature type="compositionally biased region" description="Basic residues" evidence="4">
    <location>
        <begin position="1"/>
        <end position="14"/>
    </location>
</feature>
<dbReference type="PROSITE" id="PS50014">
    <property type="entry name" value="BROMODOMAIN_2"/>
    <property type="match status" value="1"/>
</dbReference>
<dbReference type="Gene3D" id="1.20.920.10">
    <property type="entry name" value="Bromodomain-like"/>
    <property type="match status" value="1"/>
</dbReference>
<keyword evidence="7" id="KW-1185">Reference proteome</keyword>
<reference evidence="6 7" key="1">
    <citation type="submission" date="2019-07" db="EMBL/GenBank/DDBJ databases">
        <title>WGS assembly of Gossypium tomentosum.</title>
        <authorList>
            <person name="Chen Z.J."/>
            <person name="Sreedasyam A."/>
            <person name="Ando A."/>
            <person name="Song Q."/>
            <person name="De L."/>
            <person name="Hulse-Kemp A."/>
            <person name="Ding M."/>
            <person name="Ye W."/>
            <person name="Kirkbride R."/>
            <person name="Jenkins J."/>
            <person name="Plott C."/>
            <person name="Lovell J."/>
            <person name="Lin Y.-M."/>
            <person name="Vaughn R."/>
            <person name="Liu B."/>
            <person name="Li W."/>
            <person name="Simpson S."/>
            <person name="Scheffler B."/>
            <person name="Saski C."/>
            <person name="Grover C."/>
            <person name="Hu G."/>
            <person name="Conover J."/>
            <person name="Carlson J."/>
            <person name="Shu S."/>
            <person name="Boston L."/>
            <person name="Williams M."/>
            <person name="Peterson D."/>
            <person name="Mcgee K."/>
            <person name="Jones D."/>
            <person name="Wendel J."/>
            <person name="Stelly D."/>
            <person name="Grimwood J."/>
            <person name="Schmutz J."/>
        </authorList>
    </citation>
    <scope>NUCLEOTIDE SEQUENCE [LARGE SCALE GENOMIC DNA]</scope>
    <source>
        <strain evidence="6">7179.01</strain>
    </source>
</reference>
<feature type="compositionally biased region" description="Low complexity" evidence="4">
    <location>
        <begin position="93"/>
        <end position="102"/>
    </location>
</feature>
<evidence type="ECO:0000313" key="7">
    <source>
        <dbReference type="Proteomes" id="UP000322667"/>
    </source>
</evidence>
<dbReference type="Pfam" id="PF00439">
    <property type="entry name" value="Bromodomain"/>
    <property type="match status" value="1"/>
</dbReference>
<dbReference type="SUPFAM" id="SSF47370">
    <property type="entry name" value="Bromodomain"/>
    <property type="match status" value="1"/>
</dbReference>
<feature type="compositionally biased region" description="Basic and acidic residues" evidence="4">
    <location>
        <begin position="841"/>
        <end position="853"/>
    </location>
</feature>
<feature type="region of interest" description="Disordered" evidence="4">
    <location>
        <begin position="49"/>
        <end position="161"/>
    </location>
</feature>
<evidence type="ECO:0000313" key="6">
    <source>
        <dbReference type="EMBL" id="TYH94512.1"/>
    </source>
</evidence>
<dbReference type="InterPro" id="IPR004252">
    <property type="entry name" value="Probable_transposase_24"/>
</dbReference>
<proteinExistence type="predicted"/>
<gene>
    <name evidence="6" type="ORF">ES332_A12G046700v1</name>
</gene>
<accession>A0A5D2MTN2</accession>
<feature type="compositionally biased region" description="Polar residues" evidence="4">
    <location>
        <begin position="329"/>
        <end position="347"/>
    </location>
</feature>
<feature type="region of interest" description="Disordered" evidence="4">
    <location>
        <begin position="569"/>
        <end position="602"/>
    </location>
</feature>
<evidence type="ECO:0000256" key="3">
    <source>
        <dbReference type="SAM" id="Coils"/>
    </source>
</evidence>
<dbReference type="EMBL" id="CM017621">
    <property type="protein sequence ID" value="TYH94512.1"/>
    <property type="molecule type" value="Genomic_DNA"/>
</dbReference>
<feature type="region of interest" description="Disordered" evidence="4">
    <location>
        <begin position="1"/>
        <end position="36"/>
    </location>
</feature>
<protein>
    <recommendedName>
        <fullName evidence="5">Bromo domain-containing protein</fullName>
    </recommendedName>
</protein>
<feature type="compositionally biased region" description="Polar residues" evidence="4">
    <location>
        <begin position="25"/>
        <end position="36"/>
    </location>
</feature>
<feature type="compositionally biased region" description="Polar residues" evidence="4">
    <location>
        <begin position="651"/>
        <end position="662"/>
    </location>
</feature>
<feature type="compositionally biased region" description="Basic residues" evidence="4">
    <location>
        <begin position="470"/>
        <end position="483"/>
    </location>
</feature>
<organism evidence="6 7">
    <name type="scientific">Gossypium tomentosum</name>
    <name type="common">Hawaiian cotton</name>
    <name type="synonym">Gossypium sandvicense</name>
    <dbReference type="NCBI Taxonomy" id="34277"/>
    <lineage>
        <taxon>Eukaryota</taxon>
        <taxon>Viridiplantae</taxon>
        <taxon>Streptophyta</taxon>
        <taxon>Embryophyta</taxon>
        <taxon>Tracheophyta</taxon>
        <taxon>Spermatophyta</taxon>
        <taxon>Magnoliopsida</taxon>
        <taxon>eudicotyledons</taxon>
        <taxon>Gunneridae</taxon>
        <taxon>Pentapetalae</taxon>
        <taxon>rosids</taxon>
        <taxon>malvids</taxon>
        <taxon>Malvales</taxon>
        <taxon>Malvaceae</taxon>
        <taxon>Malvoideae</taxon>
        <taxon>Gossypium</taxon>
    </lineage>
</organism>
<evidence type="ECO:0000256" key="4">
    <source>
        <dbReference type="SAM" id="MobiDB-lite"/>
    </source>
</evidence>
<feature type="region of interest" description="Disordered" evidence="4">
    <location>
        <begin position="651"/>
        <end position="677"/>
    </location>
</feature>
<dbReference type="Pfam" id="PF03004">
    <property type="entry name" value="Transposase_24"/>
    <property type="match status" value="1"/>
</dbReference>
<evidence type="ECO:0000259" key="5">
    <source>
        <dbReference type="PROSITE" id="PS50014"/>
    </source>
</evidence>
<name>A0A5D2MTN2_GOSTO</name>
<dbReference type="CDD" id="cd05494">
    <property type="entry name" value="Bromodomain_1"/>
    <property type="match status" value="1"/>
</dbReference>
<keyword evidence="3" id="KW-0175">Coiled coil</keyword>
<evidence type="ECO:0000256" key="2">
    <source>
        <dbReference type="PROSITE-ProRule" id="PRU00035"/>
    </source>
</evidence>
<feature type="domain" description="Bromo" evidence="5">
    <location>
        <begin position="175"/>
        <end position="248"/>
    </location>
</feature>
<feature type="region of interest" description="Disordered" evidence="4">
    <location>
        <begin position="823"/>
        <end position="853"/>
    </location>
</feature>
<dbReference type="SMART" id="SM00297">
    <property type="entry name" value="BROMO"/>
    <property type="match status" value="1"/>
</dbReference>
<dbReference type="PANTHER" id="PTHR47809">
    <property type="entry name" value="DNA-BINDING BROMODOMAIN-CONTAINING PROTEIN"/>
    <property type="match status" value="1"/>
</dbReference>
<feature type="compositionally biased region" description="Basic and acidic residues" evidence="4">
    <location>
        <begin position="63"/>
        <end position="76"/>
    </location>
</feature>
<evidence type="ECO:0000256" key="1">
    <source>
        <dbReference type="ARBA" id="ARBA00023117"/>
    </source>
</evidence>
<dbReference type="PANTHER" id="PTHR47809:SF2">
    <property type="entry name" value="DNA-BINDING BROMODOMAIN-CONTAINING PROTEIN"/>
    <property type="match status" value="1"/>
</dbReference>
<feature type="region of interest" description="Disordered" evidence="4">
    <location>
        <begin position="398"/>
        <end position="436"/>
    </location>
</feature>
<dbReference type="PRINTS" id="PR00503">
    <property type="entry name" value="BROMODOMAIN"/>
</dbReference>
<feature type="region of interest" description="Disordered" evidence="4">
    <location>
        <begin position="329"/>
        <end position="348"/>
    </location>
</feature>
<dbReference type="InterPro" id="IPR001487">
    <property type="entry name" value="Bromodomain"/>
</dbReference>
<feature type="coiled-coil region" evidence="3">
    <location>
        <begin position="947"/>
        <end position="981"/>
    </location>
</feature>
<sequence length="1009" mass="112902">MRTKRKRACKKSPARKSAAVARNGKATNQSEKAVNQNKEAFLTSINKINKEDSVSADSNDLEVIDKCDSDPDDAKRNSSSSSTSSDSDESFSAEDSSSGDSQSIDRRSRKSTKGHGNGKQKASKLPKKGRKDDVKSSKLLRSSGKRQDEFKMPQQDPRYNKKELEAALEVIKKIMKMDEAQPFNVPVDPVASGKPDYYAVIDTPMDFGMICSNLESSIKYLNSEDVFNDVQYIWENCCKCNKKGEYIVYLMKRVKKKFMKYWTAAGLSIKQSRQINVGTSYKPSTTDYATRHSGLEPFYQVSSAVGGASQMQQDQLGFSQPYGSMPPFSYSQPHQLPQTTPSTSWPQFSHLPPVSYHQHCQSQHPQPSTNQSQFSQLQACTGCNNAGYSHLQPHKEIAPKHKKHEPLSKHKKNAAMAPAASICGGAPSDSHAQQPQLSNKQPYFLRQRQSISPLQPSQVHGAADGDIAPKHKKHASMSKHRKNSSMNPVASIHGGPPGHSQTQLQAVVNGGFAVHVSMTCKVHGRGTSTIIYSRSFTSLVKLHLPPQADYTRSSGYVPLYPVDSMAVLGQSHPQQSPLSRSESSEPQQLHPKASHCQPQSSQLQDNLDIEYSHMSLTDSALRGIRCALEYSARPTTNKSNKANQDQVASVNLQPDQTPQSPEHPQRITKKKRGRGPTRCRFLNDLADGERIFVHFNKFGQPVGPESSKLSSFLGTIARNGHKAPLNFVHWRAMPDSYKEEMWEYVQTKFALDPSGKSWVMQSIATKWRNWKADLKATYYDSLKTDEERLKVLDPRVVPDQWPSLISYWSSDDTKKHCATNRANRLKQRSGHSSGTKSYARILEEERNKRPDGKEPTRAELYILTHTCKNGQPVDETAAELISKIREQEAKKETTSQCSDESNDTLCRVMGEENHNRVRPYRMRSTCTDLFGPISSRDDLVRMASEAKKSADEEVRKMVVKMEAMEEKYARMENHIARMTSSMEKFLKKVGGSSNTLGLEQAAEPEEDDA</sequence>
<keyword evidence="1 2" id="KW-0103">Bromodomain</keyword>
<feature type="region of interest" description="Disordered" evidence="4">
    <location>
        <begin position="452"/>
        <end position="501"/>
    </location>
</feature>
<dbReference type="AlphaFoldDB" id="A0A5D2MTN2"/>
<feature type="compositionally biased region" description="Basic residues" evidence="4">
    <location>
        <begin position="107"/>
        <end position="129"/>
    </location>
</feature>
<feature type="compositionally biased region" description="Basic residues" evidence="4">
    <location>
        <begin position="400"/>
        <end position="413"/>
    </location>
</feature>